<name>A0A183E802_9BILA</name>
<feature type="transmembrane region" description="Helical" evidence="1">
    <location>
        <begin position="84"/>
        <end position="105"/>
    </location>
</feature>
<evidence type="ECO:0000313" key="5">
    <source>
        <dbReference type="WBParaSite" id="GPUH_0001711501-mRNA-1"/>
    </source>
</evidence>
<feature type="transmembrane region" description="Helical" evidence="1">
    <location>
        <begin position="9"/>
        <end position="29"/>
    </location>
</feature>
<dbReference type="Proteomes" id="UP000271098">
    <property type="component" value="Unassembled WGS sequence"/>
</dbReference>
<protein>
    <recommendedName>
        <fullName evidence="1">Lipase maturation factor</fullName>
    </recommendedName>
</protein>
<reference evidence="3 4" key="2">
    <citation type="submission" date="2018-11" db="EMBL/GenBank/DDBJ databases">
        <authorList>
            <consortium name="Pathogen Informatics"/>
        </authorList>
    </citation>
    <scope>NUCLEOTIDE SEQUENCE [LARGE SCALE GENOMIC DNA]</scope>
</reference>
<dbReference type="EMBL" id="UYRT01084675">
    <property type="protein sequence ID" value="VDN29152.1"/>
    <property type="molecule type" value="Genomic_DNA"/>
</dbReference>
<keyword evidence="1" id="KW-0812">Transmembrane</keyword>
<feature type="transmembrane region" description="Helical" evidence="1">
    <location>
        <begin position="111"/>
        <end position="129"/>
    </location>
</feature>
<keyword evidence="1" id="KW-0472">Membrane</keyword>
<dbReference type="GO" id="GO:0005789">
    <property type="term" value="C:endoplasmic reticulum membrane"/>
    <property type="evidence" value="ECO:0007669"/>
    <property type="project" value="UniProtKB-SubCell"/>
</dbReference>
<dbReference type="OrthoDB" id="434126at2759"/>
<dbReference type="GO" id="GO:0051604">
    <property type="term" value="P:protein maturation"/>
    <property type="evidence" value="ECO:0007669"/>
    <property type="project" value="InterPro"/>
</dbReference>
<proteinExistence type="inferred from homology"/>
<evidence type="ECO:0000256" key="1">
    <source>
        <dbReference type="RuleBase" id="RU361229"/>
    </source>
</evidence>
<feature type="transmembrane region" description="Helical" evidence="1">
    <location>
        <begin position="58"/>
        <end position="77"/>
    </location>
</feature>
<comment type="function">
    <text evidence="1">Involved in the maturation of specific proteins in the endoplasmic reticulum.</text>
</comment>
<feature type="domain" description="Lipase maturation factor 1/2 N-terminal" evidence="2">
    <location>
        <begin position="105"/>
        <end position="277"/>
    </location>
</feature>
<feature type="transmembrane region" description="Helical" evidence="1">
    <location>
        <begin position="215"/>
        <end position="235"/>
    </location>
</feature>
<dbReference type="AlphaFoldDB" id="A0A183E802"/>
<sequence>MRSERAKEVILIGHSFIYLIALSSLYWQIPDGTLCRALRYGVNILPNIVNFLRIAPSYALQVVVLFGIVLASLSIIFHSMRNAVTYLALFVIYSTAFQVGDVFLWFQWDTLLLESGALCILLAPLPFIGPSPADNLSLFLMRWLIFRLMYASGIVKLTSRCNLWWNLAVSKCATQMYIIPSQIGFSALDVHFESQCIPTWIAYYAHMVPKWFKHLSTALTFYIEIILPPLFLVPLKYARYFSFYPQILLMCLIMATGNYNFFNILISVQCFAIIVDSDEYKFSTKGCSGRYEQLVSRVGAALSLLLSAVTVYLFVHYFNIGIDGFKVTSSIGYLLFCNCQILTYDAVSNGWSRWF</sequence>
<reference evidence="5" key="1">
    <citation type="submission" date="2016-06" db="UniProtKB">
        <authorList>
            <consortium name="WormBaseParasite"/>
        </authorList>
    </citation>
    <scope>IDENTIFICATION</scope>
</reference>
<feature type="transmembrane region" description="Helical" evidence="1">
    <location>
        <begin position="294"/>
        <end position="315"/>
    </location>
</feature>
<evidence type="ECO:0000313" key="3">
    <source>
        <dbReference type="EMBL" id="VDN29152.1"/>
    </source>
</evidence>
<keyword evidence="1" id="KW-1133">Transmembrane helix</keyword>
<dbReference type="InterPro" id="IPR057434">
    <property type="entry name" value="LMF1/2_N"/>
</dbReference>
<evidence type="ECO:0000313" key="4">
    <source>
        <dbReference type="Proteomes" id="UP000271098"/>
    </source>
</evidence>
<accession>A0A183E802</accession>
<dbReference type="Pfam" id="PF06762">
    <property type="entry name" value="LMF1"/>
    <property type="match status" value="1"/>
</dbReference>
<keyword evidence="1" id="KW-0256">Endoplasmic reticulum</keyword>
<dbReference type="InterPro" id="IPR009613">
    <property type="entry name" value="LMF"/>
</dbReference>
<comment type="similarity">
    <text evidence="1">Belongs to the lipase maturation factor family.</text>
</comment>
<dbReference type="PANTHER" id="PTHR14463:SF5">
    <property type="entry name" value="LIPASE MATURATION FACTOR 2"/>
    <property type="match status" value="1"/>
</dbReference>
<feature type="transmembrane region" description="Helical" evidence="1">
    <location>
        <begin position="247"/>
        <end position="274"/>
    </location>
</feature>
<dbReference type="WBParaSite" id="GPUH_0001711501-mRNA-1">
    <property type="protein sequence ID" value="GPUH_0001711501-mRNA-1"/>
    <property type="gene ID" value="GPUH_0001711501"/>
</dbReference>
<dbReference type="PANTHER" id="PTHR14463">
    <property type="entry name" value="LIPASE MATURATION FACTOR"/>
    <property type="match status" value="1"/>
</dbReference>
<comment type="subcellular location">
    <subcellularLocation>
        <location evidence="1">Endoplasmic reticulum membrane</location>
        <topology evidence="1">Multi-pass membrane protein</topology>
    </subcellularLocation>
</comment>
<organism evidence="5">
    <name type="scientific">Gongylonema pulchrum</name>
    <dbReference type="NCBI Taxonomy" id="637853"/>
    <lineage>
        <taxon>Eukaryota</taxon>
        <taxon>Metazoa</taxon>
        <taxon>Ecdysozoa</taxon>
        <taxon>Nematoda</taxon>
        <taxon>Chromadorea</taxon>
        <taxon>Rhabditida</taxon>
        <taxon>Spirurina</taxon>
        <taxon>Spiruromorpha</taxon>
        <taxon>Spiruroidea</taxon>
        <taxon>Gongylonematidae</taxon>
        <taxon>Gongylonema</taxon>
    </lineage>
</organism>
<gene>
    <name evidence="3" type="ORF">GPUH_LOCUS17093</name>
</gene>
<evidence type="ECO:0000259" key="2">
    <source>
        <dbReference type="Pfam" id="PF06762"/>
    </source>
</evidence>
<keyword evidence="4" id="KW-1185">Reference proteome</keyword>